<dbReference type="Gene3D" id="1.10.357.10">
    <property type="entry name" value="Tetracycline Repressor, domain 2"/>
    <property type="match status" value="1"/>
</dbReference>
<keyword evidence="1 2" id="KW-0238">DNA-binding</keyword>
<dbReference type="KEGG" id="rta:Rta_23730"/>
<proteinExistence type="predicted"/>
<dbReference type="EMBL" id="CP000245">
    <property type="protein sequence ID" value="AEG93471.1"/>
    <property type="molecule type" value="Genomic_DNA"/>
</dbReference>
<protein>
    <submittedName>
        <fullName evidence="4">Transcriptional regulator, TetR family-like protein</fullName>
    </submittedName>
</protein>
<evidence type="ECO:0000256" key="1">
    <source>
        <dbReference type="ARBA" id="ARBA00023125"/>
    </source>
</evidence>
<reference evidence="5" key="1">
    <citation type="submission" date="2006-01" db="EMBL/GenBank/DDBJ databases">
        <title>Genome of the cyst-dividing bacterium Ramlibacter tataouinensis.</title>
        <authorList>
            <person name="Barakat M."/>
            <person name="Ortet P."/>
            <person name="De Luca G."/>
            <person name="Jourlin-Castelli C."/>
            <person name="Ansaldi M."/>
            <person name="Py B."/>
            <person name="Fichant G."/>
            <person name="Coutinho P."/>
            <person name="Voulhoux R."/>
            <person name="Bastien O."/>
            <person name="Roy S."/>
            <person name="Marechal E."/>
            <person name="Henrissat B."/>
            <person name="Quentin Y."/>
            <person name="Noirot P."/>
            <person name="Filloux A."/>
            <person name="Mejean V."/>
            <person name="DuBow M."/>
            <person name="Barras F."/>
            <person name="Heulin T."/>
        </authorList>
    </citation>
    <scope>NUCLEOTIDE SEQUENCE [LARGE SCALE GENOMIC DNA]</scope>
    <source>
        <strain evidence="5">ATCC BAA-407 / DSM 14655 / LMG 21543 / TTB310</strain>
    </source>
</reference>
<evidence type="ECO:0000313" key="4">
    <source>
        <dbReference type="EMBL" id="AEG93471.1"/>
    </source>
</evidence>
<feature type="domain" description="HTH tetR-type" evidence="3">
    <location>
        <begin position="32"/>
        <end position="92"/>
    </location>
</feature>
<name>F5Y170_RAMTT</name>
<keyword evidence="5" id="KW-1185">Reference proteome</keyword>
<sequence>MHELDFINHPVNYGDMTRDAMPVTEERLRDADRSQGTILAAARGEFAEFGLGGARMDRIAERAGLNKRLIYYYFTDKEALFQAVLEQAYRDIREAEQRLNLLELKPAEALRRLVEFTWNYYLDHPEFLTLLNSANLHKARHLQESQRARELNSPLIEMLAQILERGRREGSLRGGVDPLQLYISIAALPYFYLSNNHTLSAIFGRDLMTAKARNERLSHMCDLILGYVLRD</sequence>
<dbReference type="InterPro" id="IPR036271">
    <property type="entry name" value="Tet_transcr_reg_TetR-rel_C_sf"/>
</dbReference>
<dbReference type="PANTHER" id="PTHR30328:SF54">
    <property type="entry name" value="HTH-TYPE TRANSCRIPTIONAL REPRESSOR SCO4008"/>
    <property type="match status" value="1"/>
</dbReference>
<evidence type="ECO:0000259" key="3">
    <source>
        <dbReference type="PROSITE" id="PS50977"/>
    </source>
</evidence>
<dbReference type="GO" id="GO:0003677">
    <property type="term" value="F:DNA binding"/>
    <property type="evidence" value="ECO:0007669"/>
    <property type="project" value="UniProtKB-UniRule"/>
</dbReference>
<gene>
    <name evidence="4" type="ordered locus">Rta_23730</name>
</gene>
<dbReference type="HOGENOM" id="CLU_069356_1_2_4"/>
<dbReference type="PANTHER" id="PTHR30328">
    <property type="entry name" value="TRANSCRIPTIONAL REPRESSOR"/>
    <property type="match status" value="1"/>
</dbReference>
<dbReference type="Pfam" id="PF00440">
    <property type="entry name" value="TetR_N"/>
    <property type="match status" value="1"/>
</dbReference>
<dbReference type="SUPFAM" id="SSF48498">
    <property type="entry name" value="Tetracyclin repressor-like, C-terminal domain"/>
    <property type="match status" value="1"/>
</dbReference>
<reference evidence="4 5" key="2">
    <citation type="journal article" date="2011" name="PLoS ONE">
        <title>The Cyst-Dividing Bacterium Ramlibacter tataouinensis TTB310 Genome Reveals a Well-Stocked Toolbox for Adaptation to a Desert Environment.</title>
        <authorList>
            <person name="De Luca G."/>
            <person name="Barakat M."/>
            <person name="Ortet P."/>
            <person name="Fochesato S."/>
            <person name="Jourlin-Castelli C."/>
            <person name="Ansaldi M."/>
            <person name="Py B."/>
            <person name="Fichant G."/>
            <person name="Coutinho P.M."/>
            <person name="Voulhoux R."/>
            <person name="Bastien O."/>
            <person name="Marechal E."/>
            <person name="Henrissat B."/>
            <person name="Quentin Y."/>
            <person name="Noirot P."/>
            <person name="Filloux A."/>
            <person name="Mejean V."/>
            <person name="Dubow M.S."/>
            <person name="Barras F."/>
            <person name="Barbe V."/>
            <person name="Weissenbach J."/>
            <person name="Mihalcescu I."/>
            <person name="Vermeglio A."/>
            <person name="Achouak W."/>
            <person name="Heulin T."/>
        </authorList>
    </citation>
    <scope>NUCLEOTIDE SEQUENCE [LARGE SCALE GENOMIC DNA]</scope>
    <source>
        <strain evidence="5">ATCC BAA-407 / DSM 14655 / LMG 21543 / TTB310</strain>
    </source>
</reference>
<dbReference type="STRING" id="365046.Rta_23730"/>
<feature type="DNA-binding region" description="H-T-H motif" evidence="2">
    <location>
        <begin position="55"/>
        <end position="74"/>
    </location>
</feature>
<dbReference type="eggNOG" id="COG1309">
    <property type="taxonomic scope" value="Bacteria"/>
</dbReference>
<dbReference type="InterPro" id="IPR009057">
    <property type="entry name" value="Homeodomain-like_sf"/>
</dbReference>
<dbReference type="Proteomes" id="UP000008385">
    <property type="component" value="Chromosome"/>
</dbReference>
<dbReference type="PRINTS" id="PR00455">
    <property type="entry name" value="HTHTETR"/>
</dbReference>
<dbReference type="SUPFAM" id="SSF46689">
    <property type="entry name" value="Homeodomain-like"/>
    <property type="match status" value="1"/>
</dbReference>
<dbReference type="Pfam" id="PF17938">
    <property type="entry name" value="TetR_C_29"/>
    <property type="match status" value="1"/>
</dbReference>
<evidence type="ECO:0000256" key="2">
    <source>
        <dbReference type="PROSITE-ProRule" id="PRU00335"/>
    </source>
</evidence>
<dbReference type="AlphaFoldDB" id="F5Y170"/>
<dbReference type="PROSITE" id="PS50977">
    <property type="entry name" value="HTH_TETR_2"/>
    <property type="match status" value="1"/>
</dbReference>
<evidence type="ECO:0000313" key="5">
    <source>
        <dbReference type="Proteomes" id="UP000008385"/>
    </source>
</evidence>
<dbReference type="InterPro" id="IPR001647">
    <property type="entry name" value="HTH_TetR"/>
</dbReference>
<dbReference type="InterPro" id="IPR050109">
    <property type="entry name" value="HTH-type_TetR-like_transc_reg"/>
</dbReference>
<dbReference type="PATRIC" id="fig|365046.3.peg.2430"/>
<organism evidence="4 5">
    <name type="scientific">Ramlibacter tataouinensis (strain ATCC BAA-407 / DSM 14655 / LMG 21543 / TTB310)</name>
    <dbReference type="NCBI Taxonomy" id="365046"/>
    <lineage>
        <taxon>Bacteria</taxon>
        <taxon>Pseudomonadati</taxon>
        <taxon>Pseudomonadota</taxon>
        <taxon>Betaproteobacteria</taxon>
        <taxon>Burkholderiales</taxon>
        <taxon>Comamonadaceae</taxon>
        <taxon>Ramlibacter</taxon>
    </lineage>
</organism>
<dbReference type="InterPro" id="IPR041474">
    <property type="entry name" value="NicS_C"/>
</dbReference>
<accession>F5Y170</accession>